<evidence type="ECO:0000313" key="11">
    <source>
        <dbReference type="Proteomes" id="UP000033434"/>
    </source>
</evidence>
<dbReference type="InterPro" id="IPR003661">
    <property type="entry name" value="HisK_dim/P_dom"/>
</dbReference>
<reference evidence="10 11" key="1">
    <citation type="journal article" date="2015" name="BMC Genomics">
        <title>Genome mining reveals unlocked bioactive potential of marine Gram-negative bacteria.</title>
        <authorList>
            <person name="Machado H."/>
            <person name="Sonnenschein E.C."/>
            <person name="Melchiorsen J."/>
            <person name="Gram L."/>
        </authorList>
    </citation>
    <scope>NUCLEOTIDE SEQUENCE [LARGE SCALE GENOMIC DNA]</scope>
    <source>
        <strain evidence="10 11">S4054</strain>
    </source>
</reference>
<dbReference type="Gene3D" id="1.10.287.130">
    <property type="match status" value="1"/>
</dbReference>
<dbReference type="GO" id="GO:0004721">
    <property type="term" value="F:phosphoprotein phosphatase activity"/>
    <property type="evidence" value="ECO:0007669"/>
    <property type="project" value="TreeGrafter"/>
</dbReference>
<dbReference type="Pfam" id="PF02518">
    <property type="entry name" value="HATPase_c"/>
    <property type="match status" value="1"/>
</dbReference>
<dbReference type="InterPro" id="IPR011623">
    <property type="entry name" value="7TMR_DISM_rcpt_extracell_dom1"/>
</dbReference>
<evidence type="ECO:0000256" key="2">
    <source>
        <dbReference type="ARBA" id="ARBA00012438"/>
    </source>
</evidence>
<keyword evidence="7" id="KW-0472">Membrane</keyword>
<feature type="signal peptide" evidence="8">
    <location>
        <begin position="1"/>
        <end position="18"/>
    </location>
</feature>
<dbReference type="SMART" id="SM00388">
    <property type="entry name" value="HisKA"/>
    <property type="match status" value="1"/>
</dbReference>
<feature type="domain" description="Histidine kinase" evidence="9">
    <location>
        <begin position="433"/>
        <end position="649"/>
    </location>
</feature>
<feature type="transmembrane region" description="Helical" evidence="7">
    <location>
        <begin position="336"/>
        <end position="355"/>
    </location>
</feature>
<evidence type="ECO:0000256" key="6">
    <source>
        <dbReference type="ARBA" id="ARBA00023012"/>
    </source>
</evidence>
<dbReference type="EMBL" id="AUXW01000189">
    <property type="protein sequence ID" value="KKE81277.1"/>
    <property type="molecule type" value="Genomic_DNA"/>
</dbReference>
<dbReference type="PATRIC" id="fig|1129367.4.peg.4935"/>
<evidence type="ECO:0000259" key="9">
    <source>
        <dbReference type="PROSITE" id="PS50109"/>
    </source>
</evidence>
<feature type="transmembrane region" description="Helical" evidence="7">
    <location>
        <begin position="281"/>
        <end position="299"/>
    </location>
</feature>
<keyword evidence="5" id="KW-0418">Kinase</keyword>
<dbReference type="InterPro" id="IPR011622">
    <property type="entry name" value="7TMR_DISM_rcpt_extracell_dom2"/>
</dbReference>
<gene>
    <name evidence="10" type="ORF">N479_23135</name>
</gene>
<dbReference type="GO" id="GO:0016036">
    <property type="term" value="P:cellular response to phosphate starvation"/>
    <property type="evidence" value="ECO:0007669"/>
    <property type="project" value="TreeGrafter"/>
</dbReference>
<keyword evidence="3" id="KW-0597">Phosphoprotein</keyword>
<feature type="transmembrane region" description="Helical" evidence="7">
    <location>
        <begin position="305"/>
        <end position="324"/>
    </location>
</feature>
<feature type="transmembrane region" description="Helical" evidence="7">
    <location>
        <begin position="188"/>
        <end position="207"/>
    </location>
</feature>
<comment type="catalytic activity">
    <reaction evidence="1">
        <text>ATP + protein L-histidine = ADP + protein N-phospho-L-histidine.</text>
        <dbReference type="EC" id="2.7.13.3"/>
    </reaction>
</comment>
<evidence type="ECO:0000256" key="1">
    <source>
        <dbReference type="ARBA" id="ARBA00000085"/>
    </source>
</evidence>
<organism evidence="10 11">
    <name type="scientific">Pseudoalteromonas luteoviolacea S4054</name>
    <dbReference type="NCBI Taxonomy" id="1129367"/>
    <lineage>
        <taxon>Bacteria</taxon>
        <taxon>Pseudomonadati</taxon>
        <taxon>Pseudomonadota</taxon>
        <taxon>Gammaproteobacteria</taxon>
        <taxon>Alteromonadales</taxon>
        <taxon>Pseudoalteromonadaceae</taxon>
        <taxon>Pseudoalteromonas</taxon>
    </lineage>
</organism>
<dbReference type="PANTHER" id="PTHR45453">
    <property type="entry name" value="PHOSPHATE REGULON SENSOR PROTEIN PHOR"/>
    <property type="match status" value="1"/>
</dbReference>
<feature type="transmembrane region" description="Helical" evidence="7">
    <location>
        <begin position="214"/>
        <end position="239"/>
    </location>
</feature>
<comment type="caution">
    <text evidence="10">The sequence shown here is derived from an EMBL/GenBank/DDBJ whole genome shotgun (WGS) entry which is preliminary data.</text>
</comment>
<dbReference type="InterPro" id="IPR004358">
    <property type="entry name" value="Sig_transdc_His_kin-like_C"/>
</dbReference>
<dbReference type="InterPro" id="IPR050351">
    <property type="entry name" value="BphY/WalK/GraS-like"/>
</dbReference>
<dbReference type="SUPFAM" id="SSF55874">
    <property type="entry name" value="ATPase domain of HSP90 chaperone/DNA topoisomerase II/histidine kinase"/>
    <property type="match status" value="1"/>
</dbReference>
<keyword evidence="7" id="KW-1133">Transmembrane helix</keyword>
<dbReference type="PROSITE" id="PS50109">
    <property type="entry name" value="HIS_KIN"/>
    <property type="match status" value="1"/>
</dbReference>
<dbReference type="InterPro" id="IPR036890">
    <property type="entry name" value="HATPase_C_sf"/>
</dbReference>
<feature type="transmembrane region" description="Helical" evidence="7">
    <location>
        <begin position="367"/>
        <end position="385"/>
    </location>
</feature>
<dbReference type="GO" id="GO:0005886">
    <property type="term" value="C:plasma membrane"/>
    <property type="evidence" value="ECO:0007669"/>
    <property type="project" value="TreeGrafter"/>
</dbReference>
<feature type="transmembrane region" description="Helical" evidence="7">
    <location>
        <begin position="251"/>
        <end position="269"/>
    </location>
</feature>
<evidence type="ECO:0000256" key="3">
    <source>
        <dbReference type="ARBA" id="ARBA00022553"/>
    </source>
</evidence>
<dbReference type="Pfam" id="PF07696">
    <property type="entry name" value="7TMR-DISMED2"/>
    <property type="match status" value="1"/>
</dbReference>
<keyword evidence="7" id="KW-0812">Transmembrane</keyword>
<keyword evidence="8" id="KW-0732">Signal</keyword>
<keyword evidence="6" id="KW-0902">Two-component regulatory system</keyword>
<dbReference type="PANTHER" id="PTHR45453:SF1">
    <property type="entry name" value="PHOSPHATE REGULON SENSOR PROTEIN PHOR"/>
    <property type="match status" value="1"/>
</dbReference>
<evidence type="ECO:0000256" key="8">
    <source>
        <dbReference type="SAM" id="SignalP"/>
    </source>
</evidence>
<dbReference type="Gene3D" id="2.60.40.2380">
    <property type="match status" value="1"/>
</dbReference>
<dbReference type="InterPro" id="IPR036097">
    <property type="entry name" value="HisK_dim/P_sf"/>
</dbReference>
<dbReference type="GO" id="GO:0000155">
    <property type="term" value="F:phosphorelay sensor kinase activity"/>
    <property type="evidence" value="ECO:0007669"/>
    <property type="project" value="InterPro"/>
</dbReference>
<dbReference type="Pfam" id="PF07695">
    <property type="entry name" value="7TMR-DISM_7TM"/>
    <property type="match status" value="1"/>
</dbReference>
<dbReference type="RefSeq" id="WP_046358235.1">
    <property type="nucleotide sequence ID" value="NZ_AUXW01000189.1"/>
</dbReference>
<dbReference type="PRINTS" id="PR00344">
    <property type="entry name" value="BCTRLSENSOR"/>
</dbReference>
<sequence length="659" mass="75102">MRCFLLVLLCFFCTPIIASPLTNIEPTTIKPNTQALSLNNEAMFYLDYEGQFRSAFDFDRHSYHFRPISEINKKPKISIYSKWAYIKLDNQSKVTDWKMSFGFPRLAKLSVYKKLPNGWQDLVNLDESDPFSKRPVQDPQMYIPLNMDFGENIFLIEYQTFANAPANLQIHTPENYLKESHKSIITNASLTGVVAAILLIVLVNLFFNKNSTNVFYAAWTFLFFLIVVDTAGFSFQYFWPSYNAFSGQFSIFLMATVPLFHLLFVRGFLQLKHYHPALNKVYVAFIVLYTITVPTALLLDTVYFNLILSTLVIPVFVYTCSWSIKQKGPGMRTFTFSLINHLLFLNIFTILGASYGNFIDVFDITSFIKIGYLIEVLLFTIALALQHKSLQSRLLSQLQHQVHALNQTVNTKHREVSFKEEKLKEKEEKLFTDLSHELRTPLTVMKIQVESLQYNIVDNVQDSYNKLMSKIDELNTFIDQLMLVTDDKDIASLLSQESTNAHVYINEIFQTCISQGDPKTSTFSITNKLDRSLSITLDKQTISNAVCEVVKNALRFGGEGVEISLNTYLDHDFLVIRIEDSGMPLSYEAHQQLFQPLFREEVSRSTLMGGKGMGLAVCKKIVESHGGKIESHNSLLGGLCIEISLPMDNSVQISDAQAS</sequence>
<keyword evidence="4" id="KW-0808">Transferase</keyword>
<dbReference type="SUPFAM" id="SSF47384">
    <property type="entry name" value="Homodimeric domain of signal transducing histidine kinase"/>
    <property type="match status" value="1"/>
</dbReference>
<accession>A0A0F6A521</accession>
<dbReference type="InterPro" id="IPR003594">
    <property type="entry name" value="HATPase_dom"/>
</dbReference>
<name>A0A0F6A521_9GAMM</name>
<dbReference type="EC" id="2.7.13.3" evidence="2"/>
<evidence type="ECO:0000256" key="7">
    <source>
        <dbReference type="SAM" id="Phobius"/>
    </source>
</evidence>
<dbReference type="AlphaFoldDB" id="A0A0F6A521"/>
<evidence type="ECO:0000256" key="5">
    <source>
        <dbReference type="ARBA" id="ARBA00022777"/>
    </source>
</evidence>
<dbReference type="InterPro" id="IPR005467">
    <property type="entry name" value="His_kinase_dom"/>
</dbReference>
<dbReference type="Pfam" id="PF00512">
    <property type="entry name" value="HisKA"/>
    <property type="match status" value="1"/>
</dbReference>
<protein>
    <recommendedName>
        <fullName evidence="2">histidine kinase</fullName>
        <ecNumber evidence="2">2.7.13.3</ecNumber>
    </recommendedName>
</protein>
<proteinExistence type="predicted"/>
<feature type="chain" id="PRO_5002499442" description="histidine kinase" evidence="8">
    <location>
        <begin position="19"/>
        <end position="659"/>
    </location>
</feature>
<dbReference type="Gene3D" id="3.30.565.10">
    <property type="entry name" value="Histidine kinase-like ATPase, C-terminal domain"/>
    <property type="match status" value="1"/>
</dbReference>
<dbReference type="CDD" id="cd00082">
    <property type="entry name" value="HisKA"/>
    <property type="match status" value="1"/>
</dbReference>
<dbReference type="Proteomes" id="UP000033434">
    <property type="component" value="Unassembled WGS sequence"/>
</dbReference>
<evidence type="ECO:0000256" key="4">
    <source>
        <dbReference type="ARBA" id="ARBA00022679"/>
    </source>
</evidence>
<dbReference type="SMART" id="SM00387">
    <property type="entry name" value="HATPase_c"/>
    <property type="match status" value="1"/>
</dbReference>
<evidence type="ECO:0000313" key="10">
    <source>
        <dbReference type="EMBL" id="KKE81277.1"/>
    </source>
</evidence>